<dbReference type="PROSITE" id="PS50851">
    <property type="entry name" value="CHEW"/>
    <property type="match status" value="1"/>
</dbReference>
<reference evidence="2" key="1">
    <citation type="submission" date="2018-06" db="EMBL/GenBank/DDBJ databases">
        <authorList>
            <person name="Zhirakovskaya E."/>
        </authorList>
    </citation>
    <scope>NUCLEOTIDE SEQUENCE</scope>
</reference>
<accession>A0A3B0RBB2</accession>
<dbReference type="InterPro" id="IPR039315">
    <property type="entry name" value="CheW"/>
</dbReference>
<dbReference type="Gene3D" id="2.40.50.180">
    <property type="entry name" value="CheA-289, Domain 4"/>
    <property type="match status" value="1"/>
</dbReference>
<name>A0A3B0RBB2_9ZZZZ</name>
<feature type="domain" description="CheW-like" evidence="1">
    <location>
        <begin position="15"/>
        <end position="155"/>
    </location>
</feature>
<protein>
    <submittedName>
        <fullName evidence="2">Positive regulator of CheA protein activity (CheW)</fullName>
    </submittedName>
</protein>
<dbReference type="GO" id="GO:0006935">
    <property type="term" value="P:chemotaxis"/>
    <property type="evidence" value="ECO:0007669"/>
    <property type="project" value="InterPro"/>
</dbReference>
<gene>
    <name evidence="2" type="ORF">MNBD_ALPHA02-849</name>
</gene>
<dbReference type="SMART" id="SM00260">
    <property type="entry name" value="CheW"/>
    <property type="match status" value="1"/>
</dbReference>
<evidence type="ECO:0000313" key="2">
    <source>
        <dbReference type="EMBL" id="VAV90400.1"/>
    </source>
</evidence>
<dbReference type="SUPFAM" id="SSF50341">
    <property type="entry name" value="CheW-like"/>
    <property type="match status" value="1"/>
</dbReference>
<dbReference type="Pfam" id="PF01584">
    <property type="entry name" value="CheW"/>
    <property type="match status" value="1"/>
</dbReference>
<organism evidence="2">
    <name type="scientific">hydrothermal vent metagenome</name>
    <dbReference type="NCBI Taxonomy" id="652676"/>
    <lineage>
        <taxon>unclassified sequences</taxon>
        <taxon>metagenomes</taxon>
        <taxon>ecological metagenomes</taxon>
    </lineage>
</organism>
<dbReference type="GO" id="GO:0005829">
    <property type="term" value="C:cytosol"/>
    <property type="evidence" value="ECO:0007669"/>
    <property type="project" value="TreeGrafter"/>
</dbReference>
<sequence>MTSQSSPAMASDDLVKQYISFTIGDDHYAVEITMVREIKGWIPTTDLPNSPDYMRGVINMRGVIVPVFDLRTRFQRGTTEPGNTHVVIIIRLEERTIGILVDAVSDILTIASTDILAVPDQDANPEYSFMEGLVSVEGKMVAILKPDLLFQVDLITDNMNPKE</sequence>
<dbReference type="AlphaFoldDB" id="A0A3B0RBB2"/>
<dbReference type="InterPro" id="IPR036061">
    <property type="entry name" value="CheW-like_dom_sf"/>
</dbReference>
<dbReference type="PANTHER" id="PTHR22617">
    <property type="entry name" value="CHEMOTAXIS SENSOR HISTIDINE KINASE-RELATED"/>
    <property type="match status" value="1"/>
</dbReference>
<dbReference type="InterPro" id="IPR002545">
    <property type="entry name" value="CheW-lke_dom"/>
</dbReference>
<dbReference type="PANTHER" id="PTHR22617:SF23">
    <property type="entry name" value="CHEMOTAXIS PROTEIN CHEW"/>
    <property type="match status" value="1"/>
</dbReference>
<dbReference type="Gene3D" id="2.30.30.40">
    <property type="entry name" value="SH3 Domains"/>
    <property type="match status" value="1"/>
</dbReference>
<proteinExistence type="predicted"/>
<evidence type="ECO:0000259" key="1">
    <source>
        <dbReference type="PROSITE" id="PS50851"/>
    </source>
</evidence>
<dbReference type="GO" id="GO:0007165">
    <property type="term" value="P:signal transduction"/>
    <property type="evidence" value="ECO:0007669"/>
    <property type="project" value="InterPro"/>
</dbReference>
<dbReference type="EMBL" id="UOED01000057">
    <property type="protein sequence ID" value="VAV90400.1"/>
    <property type="molecule type" value="Genomic_DNA"/>
</dbReference>